<name>A0A9P8D2B9_MORAP</name>
<dbReference type="EMBL" id="JAIFTL010000007">
    <property type="protein sequence ID" value="KAG9327209.1"/>
    <property type="molecule type" value="Genomic_DNA"/>
</dbReference>
<proteinExistence type="predicted"/>
<reference evidence="1" key="1">
    <citation type="submission" date="2021-07" db="EMBL/GenBank/DDBJ databases">
        <title>Draft genome of Mortierella alpina, strain LL118, isolated from an aspen leaf litter sample.</title>
        <authorList>
            <person name="Yang S."/>
            <person name="Vinatzer B.A."/>
        </authorList>
    </citation>
    <scope>NUCLEOTIDE SEQUENCE</scope>
    <source>
        <strain evidence="1">LL118</strain>
    </source>
</reference>
<dbReference type="PANTHER" id="PTHR33977">
    <property type="entry name" value="ZINC ION BINDING PROTEIN"/>
    <property type="match status" value="1"/>
</dbReference>
<gene>
    <name evidence="1" type="ORF">KVV02_002662</name>
</gene>
<dbReference type="PANTHER" id="PTHR33977:SF1">
    <property type="entry name" value="ZINC ION BINDING PROTEIN"/>
    <property type="match status" value="1"/>
</dbReference>
<accession>A0A9P8D2B9</accession>
<sequence>MTIVLFINRSKEQLYTIVVKSYGSGFGIPVAFLMTNSTDPAVFQSWFNGLKKKMWDNFRISYTPKVVVTDQGSVEILAIRSAFSPVRIYYCAWHVLRAWERKLTNALLGVEGTAFTADDRKSVRTELRRIMYESQLDKATALIEKFRLDHVERTDLAKHLEEGYSPRTKSNDGCSATAKIYMALLLVQITTWNSGTAR</sequence>
<comment type="caution">
    <text evidence="1">The sequence shown here is derived from an EMBL/GenBank/DDBJ whole genome shotgun (WGS) entry which is preliminary data.</text>
</comment>
<evidence type="ECO:0008006" key="3">
    <source>
        <dbReference type="Google" id="ProtNLM"/>
    </source>
</evidence>
<protein>
    <recommendedName>
        <fullName evidence="3">MULE transposase domain-containing protein</fullName>
    </recommendedName>
</protein>
<dbReference type="AlphaFoldDB" id="A0A9P8D2B9"/>
<dbReference type="Proteomes" id="UP000717515">
    <property type="component" value="Unassembled WGS sequence"/>
</dbReference>
<evidence type="ECO:0000313" key="2">
    <source>
        <dbReference type="Proteomes" id="UP000717515"/>
    </source>
</evidence>
<organism evidence="1 2">
    <name type="scientific">Mortierella alpina</name>
    <name type="common">Oleaginous fungus</name>
    <name type="synonym">Mortierella renispora</name>
    <dbReference type="NCBI Taxonomy" id="64518"/>
    <lineage>
        <taxon>Eukaryota</taxon>
        <taxon>Fungi</taxon>
        <taxon>Fungi incertae sedis</taxon>
        <taxon>Mucoromycota</taxon>
        <taxon>Mortierellomycotina</taxon>
        <taxon>Mortierellomycetes</taxon>
        <taxon>Mortierellales</taxon>
        <taxon>Mortierellaceae</taxon>
        <taxon>Mortierella</taxon>
    </lineage>
</organism>
<evidence type="ECO:0000313" key="1">
    <source>
        <dbReference type="EMBL" id="KAG9327209.1"/>
    </source>
</evidence>